<evidence type="ECO:0000256" key="1">
    <source>
        <dbReference type="ARBA" id="ARBA00000971"/>
    </source>
</evidence>
<dbReference type="GO" id="GO:0003755">
    <property type="term" value="F:peptidyl-prolyl cis-trans isomerase activity"/>
    <property type="evidence" value="ECO:0007669"/>
    <property type="project" value="UniProtKB-UniRule"/>
</dbReference>
<dbReference type="SUPFAM" id="SSF54534">
    <property type="entry name" value="FKBP-like"/>
    <property type="match status" value="1"/>
</dbReference>
<reference evidence="8 9" key="1">
    <citation type="journal article" date="2014" name="Proc. Natl. Acad. Sci. U.S.A.">
        <title>Functional characterization of flavobacteria rhodopsins reveals a unique class of light-driven chloride pump in bacteria.</title>
        <authorList>
            <person name="Yoshizawa S."/>
            <person name="Kumagai Y."/>
            <person name="Kim H."/>
            <person name="Ogura Y."/>
            <person name="Hayashi T."/>
            <person name="Iwasaki W."/>
            <person name="DeLong E.F."/>
            <person name="Kogure K."/>
        </authorList>
    </citation>
    <scope>NUCLEOTIDE SEQUENCE [LARGE SCALE GENOMIC DNA]</scope>
    <source>
        <strain evidence="8 9">S1-08</strain>
    </source>
</reference>
<proteinExistence type="inferred from homology"/>
<organism evidence="8 9">
    <name type="scientific">Nonlabens marinus S1-08</name>
    <dbReference type="NCBI Taxonomy" id="1454201"/>
    <lineage>
        <taxon>Bacteria</taxon>
        <taxon>Pseudomonadati</taxon>
        <taxon>Bacteroidota</taxon>
        <taxon>Flavobacteriia</taxon>
        <taxon>Flavobacteriales</taxon>
        <taxon>Flavobacteriaceae</taxon>
        <taxon>Nonlabens</taxon>
    </lineage>
</organism>
<dbReference type="Gene3D" id="3.10.50.40">
    <property type="match status" value="1"/>
</dbReference>
<keyword evidence="3 4" id="KW-0413">Isomerase</keyword>
<gene>
    <name evidence="8" type="ORF">NMS_0113</name>
</gene>
<feature type="signal peptide" evidence="6">
    <location>
        <begin position="1"/>
        <end position="31"/>
    </location>
</feature>
<dbReference type="InterPro" id="IPR028974">
    <property type="entry name" value="TSP_type-3_rpt"/>
</dbReference>
<dbReference type="Pfam" id="PF00254">
    <property type="entry name" value="FKBP_C"/>
    <property type="match status" value="1"/>
</dbReference>
<evidence type="ECO:0000256" key="5">
    <source>
        <dbReference type="SAM" id="MobiDB-lite"/>
    </source>
</evidence>
<comment type="similarity">
    <text evidence="4">Belongs to the FKBP-type PPIase family.</text>
</comment>
<dbReference type="HOGENOM" id="CLU_059537_0_0_10"/>
<evidence type="ECO:0000259" key="7">
    <source>
        <dbReference type="PROSITE" id="PS50059"/>
    </source>
</evidence>
<feature type="domain" description="PPIase FKBP-type" evidence="7">
    <location>
        <begin position="130"/>
        <end position="228"/>
    </location>
</feature>
<dbReference type="PROSITE" id="PS50059">
    <property type="entry name" value="FKBP_PPIASE"/>
    <property type="match status" value="1"/>
</dbReference>
<feature type="chain" id="PRO_5004917256" description="Peptidyl-prolyl cis-trans isomerase" evidence="6">
    <location>
        <begin position="32"/>
        <end position="313"/>
    </location>
</feature>
<dbReference type="InterPro" id="IPR001179">
    <property type="entry name" value="PPIase_FKBP_dom"/>
</dbReference>
<comment type="catalytic activity">
    <reaction evidence="1 3 4">
        <text>[protein]-peptidylproline (omega=180) = [protein]-peptidylproline (omega=0)</text>
        <dbReference type="Rhea" id="RHEA:16237"/>
        <dbReference type="Rhea" id="RHEA-COMP:10747"/>
        <dbReference type="Rhea" id="RHEA-COMP:10748"/>
        <dbReference type="ChEBI" id="CHEBI:83833"/>
        <dbReference type="ChEBI" id="CHEBI:83834"/>
        <dbReference type="EC" id="5.2.1.8"/>
    </reaction>
</comment>
<sequence length="313" mass="34386">MVSLKLLKFCMKNLKLQFLILIFLLVSIACSPDDGPDAIPIRDRQEVYIEDLAKINAFLNTHFYNEDEFQNTPAGADFEIKFDTIAGANSGRTPLSQQVVSQTITRDGVDYKLYTLKVREGSGARQPTFADSALVSYEGTLLNGNVFDSSINSIWFDLPSTITGFTAGVTQFKDASAINPNGDGTLSYEGSGIGAVFIPSGLGYFERTQSGIPAYSPIIFTFKLRRAKTTDHDSDGIFSKFEDLNNDKNLRSPNFADDTDRDGRFNYLEIDDDNDGILTVNENADPNGDGNPNDALDTDGDGIPDYLDARTEN</sequence>
<dbReference type="KEGG" id="nmf:NMS_0113"/>
<dbReference type="PROSITE" id="PS51257">
    <property type="entry name" value="PROKAR_LIPOPROTEIN"/>
    <property type="match status" value="1"/>
</dbReference>
<keyword evidence="2 3" id="KW-0697">Rotamase</keyword>
<accession>W8VVR7</accession>
<dbReference type="SUPFAM" id="SSF103647">
    <property type="entry name" value="TSP type-3 repeat"/>
    <property type="match status" value="1"/>
</dbReference>
<evidence type="ECO:0000313" key="9">
    <source>
        <dbReference type="Proteomes" id="UP000031760"/>
    </source>
</evidence>
<dbReference type="GO" id="GO:0005509">
    <property type="term" value="F:calcium ion binding"/>
    <property type="evidence" value="ECO:0007669"/>
    <property type="project" value="InterPro"/>
</dbReference>
<dbReference type="AlphaFoldDB" id="W8VVR7"/>
<dbReference type="EC" id="5.2.1.8" evidence="4"/>
<evidence type="ECO:0000256" key="6">
    <source>
        <dbReference type="SAM" id="SignalP"/>
    </source>
</evidence>
<evidence type="ECO:0000256" key="4">
    <source>
        <dbReference type="RuleBase" id="RU003915"/>
    </source>
</evidence>
<protein>
    <recommendedName>
        <fullName evidence="4">Peptidyl-prolyl cis-trans isomerase</fullName>
        <ecNumber evidence="4">5.2.1.8</ecNumber>
    </recommendedName>
</protein>
<feature type="region of interest" description="Disordered" evidence="5">
    <location>
        <begin position="283"/>
        <end position="313"/>
    </location>
</feature>
<evidence type="ECO:0000313" key="8">
    <source>
        <dbReference type="EMBL" id="BAO54122.1"/>
    </source>
</evidence>
<dbReference type="Proteomes" id="UP000031760">
    <property type="component" value="Chromosome"/>
</dbReference>
<evidence type="ECO:0000256" key="3">
    <source>
        <dbReference type="PROSITE-ProRule" id="PRU00277"/>
    </source>
</evidence>
<evidence type="ECO:0000256" key="2">
    <source>
        <dbReference type="ARBA" id="ARBA00023110"/>
    </source>
</evidence>
<dbReference type="EMBL" id="AP014548">
    <property type="protein sequence ID" value="BAO54122.1"/>
    <property type="molecule type" value="Genomic_DNA"/>
</dbReference>
<dbReference type="InterPro" id="IPR046357">
    <property type="entry name" value="PPIase_dom_sf"/>
</dbReference>
<keyword evidence="9" id="KW-1185">Reference proteome</keyword>
<dbReference type="STRING" id="1454201.NMS_0113"/>
<feature type="compositionally biased region" description="Low complexity" evidence="5">
    <location>
        <begin position="283"/>
        <end position="295"/>
    </location>
</feature>
<keyword evidence="6" id="KW-0732">Signal</keyword>
<name>W8VVR7_9FLAO</name>